<dbReference type="EMBL" id="RDQH01000336">
    <property type="protein sequence ID" value="RXH88175.1"/>
    <property type="molecule type" value="Genomic_DNA"/>
</dbReference>
<reference evidence="1 2" key="1">
    <citation type="submission" date="2018-10" db="EMBL/GenBank/DDBJ databases">
        <title>A high-quality apple genome assembly.</title>
        <authorList>
            <person name="Hu J."/>
        </authorList>
    </citation>
    <scope>NUCLEOTIDE SEQUENCE [LARGE SCALE GENOMIC DNA]</scope>
    <source>
        <strain evidence="2">cv. HFTH1</strain>
        <tissue evidence="1">Young leaf</tissue>
    </source>
</reference>
<accession>A0A498J0L3</accession>
<organism evidence="1 2">
    <name type="scientific">Malus domestica</name>
    <name type="common">Apple</name>
    <name type="synonym">Pyrus malus</name>
    <dbReference type="NCBI Taxonomy" id="3750"/>
    <lineage>
        <taxon>Eukaryota</taxon>
        <taxon>Viridiplantae</taxon>
        <taxon>Streptophyta</taxon>
        <taxon>Embryophyta</taxon>
        <taxon>Tracheophyta</taxon>
        <taxon>Spermatophyta</taxon>
        <taxon>Magnoliopsida</taxon>
        <taxon>eudicotyledons</taxon>
        <taxon>Gunneridae</taxon>
        <taxon>Pentapetalae</taxon>
        <taxon>rosids</taxon>
        <taxon>fabids</taxon>
        <taxon>Rosales</taxon>
        <taxon>Rosaceae</taxon>
        <taxon>Amygdaloideae</taxon>
        <taxon>Maleae</taxon>
        <taxon>Malus</taxon>
    </lineage>
</organism>
<keyword evidence="2" id="KW-1185">Reference proteome</keyword>
<sequence length="157" mass="17163">MPLDGSSEDIPKVYTEVLADEDAGCSSRSGEGITPLEVKMKKAVLEVFEEDGYLCYKDEEVLRIISFQMCVFATSIAPTTSTLLINVAVLWFFALGLIQQYPPNVCVVSSRKLTTSATTTLTVIKTIKSALTTKGISCEDSDFGRCKTFFLTIFASC</sequence>
<evidence type="ECO:0000313" key="1">
    <source>
        <dbReference type="EMBL" id="RXH88175.1"/>
    </source>
</evidence>
<proteinExistence type="predicted"/>
<comment type="caution">
    <text evidence="1">The sequence shown here is derived from an EMBL/GenBank/DDBJ whole genome shotgun (WGS) entry which is preliminary data.</text>
</comment>
<evidence type="ECO:0000313" key="2">
    <source>
        <dbReference type="Proteomes" id="UP000290289"/>
    </source>
</evidence>
<name>A0A498J0L3_MALDO</name>
<dbReference type="Proteomes" id="UP000290289">
    <property type="component" value="Chromosome 10"/>
</dbReference>
<dbReference type="AlphaFoldDB" id="A0A498J0L3"/>
<gene>
    <name evidence="1" type="ORF">DVH24_042246</name>
</gene>
<protein>
    <submittedName>
        <fullName evidence="1">Uncharacterized protein</fullName>
    </submittedName>
</protein>